<protein>
    <recommendedName>
        <fullName evidence="2">START domain-containing protein</fullName>
    </recommendedName>
</protein>
<keyword evidence="1" id="KW-0812">Transmembrane</keyword>
<dbReference type="SUPFAM" id="SSF55961">
    <property type="entry name" value="Bet v1-like"/>
    <property type="match status" value="1"/>
</dbReference>
<reference evidence="3 4" key="1">
    <citation type="journal article" date="2024" name="G3 (Bethesda)">
        <title>Genome assembly of Hibiscus sabdariffa L. provides insights into metabolisms of medicinal natural products.</title>
        <authorList>
            <person name="Kim T."/>
        </authorList>
    </citation>
    <scope>NUCLEOTIDE SEQUENCE [LARGE SCALE GENOMIC DNA]</scope>
    <source>
        <strain evidence="3">TK-2024</strain>
        <tissue evidence="3">Old leaves</tissue>
    </source>
</reference>
<evidence type="ECO:0000313" key="4">
    <source>
        <dbReference type="Proteomes" id="UP001396334"/>
    </source>
</evidence>
<dbReference type="EMBL" id="JBBPBN010000209">
    <property type="protein sequence ID" value="KAK8972542.1"/>
    <property type="molecule type" value="Genomic_DNA"/>
</dbReference>
<dbReference type="Proteomes" id="UP001396334">
    <property type="component" value="Unassembled WGS sequence"/>
</dbReference>
<dbReference type="Gene3D" id="3.30.530.20">
    <property type="match status" value="1"/>
</dbReference>
<dbReference type="InterPro" id="IPR051213">
    <property type="entry name" value="START_lipid_transfer"/>
</dbReference>
<keyword evidence="1" id="KW-1133">Transmembrane helix</keyword>
<proteinExistence type="predicted"/>
<dbReference type="PROSITE" id="PS50848">
    <property type="entry name" value="START"/>
    <property type="match status" value="1"/>
</dbReference>
<accession>A0ABR2N8Z5</accession>
<feature type="transmembrane region" description="Helical" evidence="1">
    <location>
        <begin position="21"/>
        <end position="39"/>
    </location>
</feature>
<dbReference type="Pfam" id="PF01852">
    <property type="entry name" value="START"/>
    <property type="match status" value="1"/>
</dbReference>
<comment type="caution">
    <text evidence="3">The sequence shown here is derived from an EMBL/GenBank/DDBJ whole genome shotgun (WGS) entry which is preliminary data.</text>
</comment>
<dbReference type="PANTHER" id="PTHR19308:SF13">
    <property type="entry name" value="OS02G0468400 PROTEIN"/>
    <property type="match status" value="1"/>
</dbReference>
<evidence type="ECO:0000256" key="1">
    <source>
        <dbReference type="SAM" id="Phobius"/>
    </source>
</evidence>
<dbReference type="InterPro" id="IPR023393">
    <property type="entry name" value="START-like_dom_sf"/>
</dbReference>
<organism evidence="3 4">
    <name type="scientific">Hibiscus sabdariffa</name>
    <name type="common">roselle</name>
    <dbReference type="NCBI Taxonomy" id="183260"/>
    <lineage>
        <taxon>Eukaryota</taxon>
        <taxon>Viridiplantae</taxon>
        <taxon>Streptophyta</taxon>
        <taxon>Embryophyta</taxon>
        <taxon>Tracheophyta</taxon>
        <taxon>Spermatophyta</taxon>
        <taxon>Magnoliopsida</taxon>
        <taxon>eudicotyledons</taxon>
        <taxon>Gunneridae</taxon>
        <taxon>Pentapetalae</taxon>
        <taxon>rosids</taxon>
        <taxon>malvids</taxon>
        <taxon>Malvales</taxon>
        <taxon>Malvaceae</taxon>
        <taxon>Malvoideae</taxon>
        <taxon>Hibiscus</taxon>
    </lineage>
</organism>
<sequence>MGVNIWGCDDGKMGDASSSEIWWLINIRATLIAIIFITISHFSKKFYVRFIAASTSSSSSSSSLLSSAFNLPSSPNSRSRIPEIVNNSDLKFLIDNLDEKCNEDENWENVIDKKNNFLSYRAKCCKPKDRPLKYLSTTVFESCSPDLLRDFYMDNDYRKQWDKTVIDHMQLQVDTTTGIEIGRTVKKFPLLTPREYILAWRLWVGKDKSFYCFIKAMVPTLSESGNGNRKADIRIESFRIWLSISVSNMISDTDLESWNVNILQHQDRRIPGRDASEIRMFHQEDAGLNIEMAKLAFARGIWSYLCKMDNALHNYSTTSHLPTGSSVSAVTLIRKVPPEFDARTGTPFSSFPGSVAIDDESRKKRLLRRPSKKFVAKSLLLIGGVVYLIRAHSTLGGKVTVAYILRKLRKRGGDSSSQSNPS</sequence>
<name>A0ABR2N8Z5_9ROSI</name>
<keyword evidence="4" id="KW-1185">Reference proteome</keyword>
<dbReference type="InterPro" id="IPR002913">
    <property type="entry name" value="START_lipid-bd_dom"/>
</dbReference>
<dbReference type="PANTHER" id="PTHR19308">
    <property type="entry name" value="PHOSPHATIDYLCHOLINE TRANSFER PROTEIN"/>
    <property type="match status" value="1"/>
</dbReference>
<feature type="domain" description="START" evidence="2">
    <location>
        <begin position="103"/>
        <end position="198"/>
    </location>
</feature>
<evidence type="ECO:0000313" key="3">
    <source>
        <dbReference type="EMBL" id="KAK8972542.1"/>
    </source>
</evidence>
<keyword evidence="1" id="KW-0472">Membrane</keyword>
<gene>
    <name evidence="3" type="ORF">V6N11_051207</name>
</gene>
<evidence type="ECO:0000259" key="2">
    <source>
        <dbReference type="PROSITE" id="PS50848"/>
    </source>
</evidence>